<gene>
    <name evidence="2" type="ORF">CSV86_029445</name>
</gene>
<dbReference type="NCBIfam" id="TIGR02601">
    <property type="entry name" value="autotrns_rpt"/>
    <property type="match status" value="1"/>
</dbReference>
<reference evidence="2 3" key="1">
    <citation type="journal article" date="2013" name="Genome Announc.">
        <title>Genome Sequence of Naphthalene-Degrading Soil Bacterium Pseudomonas putida CSV86.</title>
        <authorList>
            <person name="Phale P.S."/>
            <person name="Paliwal V."/>
            <person name="Raju S.C."/>
            <person name="Modak A."/>
            <person name="Purohit H.J."/>
        </authorList>
    </citation>
    <scope>NUCLEOTIDE SEQUENCE [LARGE SCALE GENOMIC DNA]</scope>
    <source>
        <strain evidence="2 3">CSV86</strain>
    </source>
</reference>
<sequence>MRCRVNLGNAVTLNGALSVGAHGNLGLSGPINGAGSLVKTGNTTLTLSGTNGYLGGTTLNAGTLNIASAGAIGSGDL</sequence>
<dbReference type="Gene3D" id="2.160.20.20">
    <property type="match status" value="1"/>
</dbReference>
<organism evidence="2 3">
    <name type="scientific">Pseudomonas bharatica CSV86</name>
    <dbReference type="NCBI Taxonomy" id="1005395"/>
    <lineage>
        <taxon>Bacteria</taxon>
        <taxon>Pseudomonadati</taxon>
        <taxon>Pseudomonadota</taxon>
        <taxon>Gammaproteobacteria</taxon>
        <taxon>Pseudomonadales</taxon>
        <taxon>Pseudomonadaceae</taxon>
        <taxon>Pseudomonas</taxon>
        <taxon>Pseudomonas bharatica</taxon>
    </lineage>
</organism>
<accession>A0A7K4EMN5</accession>
<feature type="non-terminal residue" evidence="2">
    <location>
        <position position="77"/>
    </location>
</feature>
<dbReference type="AlphaFoldDB" id="A0A7K4EMN5"/>
<keyword evidence="3" id="KW-1185">Reference proteome</keyword>
<dbReference type="SUPFAM" id="SSF51126">
    <property type="entry name" value="Pectin lyase-like"/>
    <property type="match status" value="1"/>
</dbReference>
<keyword evidence="1" id="KW-0732">Signal</keyword>
<comment type="caution">
    <text evidence="2">The sequence shown here is derived from an EMBL/GenBank/DDBJ whole genome shotgun (WGS) entry which is preliminary data.</text>
</comment>
<evidence type="ECO:0000313" key="2">
    <source>
        <dbReference type="EMBL" id="NNJ18943.1"/>
    </source>
</evidence>
<dbReference type="InterPro" id="IPR011050">
    <property type="entry name" value="Pectin_lyase_fold/virulence"/>
</dbReference>
<protein>
    <submittedName>
        <fullName evidence="2">Uncharacterized protein</fullName>
    </submittedName>
</protein>
<dbReference type="InterPro" id="IPR012332">
    <property type="entry name" value="Autotransporter_pectin_lyase_C"/>
</dbReference>
<dbReference type="RefSeq" id="WP_170395254.1">
    <property type="nucleotide sequence ID" value="NZ_AMWJ02000006.1"/>
</dbReference>
<evidence type="ECO:0000313" key="3">
    <source>
        <dbReference type="Proteomes" id="UP000010448"/>
    </source>
</evidence>
<evidence type="ECO:0000256" key="1">
    <source>
        <dbReference type="ARBA" id="ARBA00022729"/>
    </source>
</evidence>
<dbReference type="Pfam" id="PF12951">
    <property type="entry name" value="PATR"/>
    <property type="match status" value="1"/>
</dbReference>
<proteinExistence type="predicted"/>
<dbReference type="Proteomes" id="UP000010448">
    <property type="component" value="Unassembled WGS sequence"/>
</dbReference>
<dbReference type="InterPro" id="IPR013425">
    <property type="entry name" value="Autotrns_rpt"/>
</dbReference>
<dbReference type="EMBL" id="AMWJ02000006">
    <property type="protein sequence ID" value="NNJ18943.1"/>
    <property type="molecule type" value="Genomic_DNA"/>
</dbReference>
<name>A0A7K4EMN5_9PSED</name>